<keyword evidence="1" id="KW-0732">Signal</keyword>
<feature type="non-terminal residue" evidence="2">
    <location>
        <position position="72"/>
    </location>
</feature>
<feature type="chain" id="PRO_5017374114" evidence="1">
    <location>
        <begin position="19"/>
        <end position="72"/>
    </location>
</feature>
<dbReference type="EMBL" id="LXQA010006028">
    <property type="protein sequence ID" value="MCH83966.1"/>
    <property type="molecule type" value="Genomic_DNA"/>
</dbReference>
<proteinExistence type="predicted"/>
<dbReference type="AlphaFoldDB" id="A0A392M956"/>
<sequence>MFLLSWSGGWCEFWAVACHCFWSWRNKELFEEDFARPSNPVQVIMQKVKEYGDVSRLDGVVAERIQQITMIR</sequence>
<evidence type="ECO:0000313" key="3">
    <source>
        <dbReference type="Proteomes" id="UP000265520"/>
    </source>
</evidence>
<comment type="caution">
    <text evidence="2">The sequence shown here is derived from an EMBL/GenBank/DDBJ whole genome shotgun (WGS) entry which is preliminary data.</text>
</comment>
<evidence type="ECO:0000313" key="2">
    <source>
        <dbReference type="EMBL" id="MCH83966.1"/>
    </source>
</evidence>
<organism evidence="2 3">
    <name type="scientific">Trifolium medium</name>
    <dbReference type="NCBI Taxonomy" id="97028"/>
    <lineage>
        <taxon>Eukaryota</taxon>
        <taxon>Viridiplantae</taxon>
        <taxon>Streptophyta</taxon>
        <taxon>Embryophyta</taxon>
        <taxon>Tracheophyta</taxon>
        <taxon>Spermatophyta</taxon>
        <taxon>Magnoliopsida</taxon>
        <taxon>eudicotyledons</taxon>
        <taxon>Gunneridae</taxon>
        <taxon>Pentapetalae</taxon>
        <taxon>rosids</taxon>
        <taxon>fabids</taxon>
        <taxon>Fabales</taxon>
        <taxon>Fabaceae</taxon>
        <taxon>Papilionoideae</taxon>
        <taxon>50 kb inversion clade</taxon>
        <taxon>NPAAA clade</taxon>
        <taxon>Hologalegina</taxon>
        <taxon>IRL clade</taxon>
        <taxon>Trifolieae</taxon>
        <taxon>Trifolium</taxon>
    </lineage>
</organism>
<dbReference type="Proteomes" id="UP000265520">
    <property type="component" value="Unassembled WGS sequence"/>
</dbReference>
<protein>
    <submittedName>
        <fullName evidence="2">Uncharacterized protein</fullName>
    </submittedName>
</protein>
<reference evidence="2 3" key="1">
    <citation type="journal article" date="2018" name="Front. Plant Sci.">
        <title>Red Clover (Trifolium pratense) and Zigzag Clover (T. medium) - A Picture of Genomic Similarities and Differences.</title>
        <authorList>
            <person name="Dluhosova J."/>
            <person name="Istvanek J."/>
            <person name="Nedelnik J."/>
            <person name="Repkova J."/>
        </authorList>
    </citation>
    <scope>NUCLEOTIDE SEQUENCE [LARGE SCALE GENOMIC DNA]</scope>
    <source>
        <strain evidence="3">cv. 10/8</strain>
        <tissue evidence="2">Leaf</tissue>
    </source>
</reference>
<keyword evidence="3" id="KW-1185">Reference proteome</keyword>
<name>A0A392M956_9FABA</name>
<feature type="signal peptide" evidence="1">
    <location>
        <begin position="1"/>
        <end position="18"/>
    </location>
</feature>
<accession>A0A392M956</accession>
<gene>
    <name evidence="2" type="ORF">A2U01_0004796</name>
</gene>
<evidence type="ECO:0000256" key="1">
    <source>
        <dbReference type="SAM" id="SignalP"/>
    </source>
</evidence>